<dbReference type="InterPro" id="IPR037682">
    <property type="entry name" value="TonB_C"/>
</dbReference>
<dbReference type="RefSeq" id="WP_194929853.1">
    <property type="nucleotide sequence ID" value="NZ_JADLZT010000002.1"/>
</dbReference>
<keyword evidence="3" id="KW-0813">Transport</keyword>
<feature type="compositionally biased region" description="Low complexity" evidence="10">
    <location>
        <begin position="77"/>
        <end position="89"/>
    </location>
</feature>
<evidence type="ECO:0000256" key="6">
    <source>
        <dbReference type="ARBA" id="ARBA00022692"/>
    </source>
</evidence>
<comment type="subcellular location">
    <subcellularLocation>
        <location evidence="1">Cell inner membrane</location>
        <topology evidence="1">Single-pass membrane protein</topology>
        <orientation evidence="1">Periplasmic side</orientation>
    </subcellularLocation>
</comment>
<keyword evidence="6 11" id="KW-0812">Transmembrane</keyword>
<feature type="compositionally biased region" description="Pro residues" evidence="10">
    <location>
        <begin position="63"/>
        <end position="76"/>
    </location>
</feature>
<protein>
    <submittedName>
        <fullName evidence="13">Energy transducer TonB</fullName>
    </submittedName>
</protein>
<dbReference type="PANTHER" id="PTHR33446">
    <property type="entry name" value="PROTEIN TONB-RELATED"/>
    <property type="match status" value="1"/>
</dbReference>
<feature type="domain" description="TonB C-terminal" evidence="12">
    <location>
        <begin position="106"/>
        <end position="197"/>
    </location>
</feature>
<evidence type="ECO:0000313" key="13">
    <source>
        <dbReference type="EMBL" id="MBF6023262.1"/>
    </source>
</evidence>
<keyword evidence="4" id="KW-1003">Cell membrane</keyword>
<evidence type="ECO:0000313" key="14">
    <source>
        <dbReference type="Proteomes" id="UP001429984"/>
    </source>
</evidence>
<sequence>MTQDFEIHKKDDDREGLNWARIAGITMAIAVHAAALLLLLAPMAPPAQDQQEEEVTFVNIIKPPRPSPVPPPPEEPPIVVDEPSPVDVAAPPPSPPSPPAAVADIGSSVDPSSKRLNPPKYPPTEARQGVGGTVVLVITLDGQGNVLNVEVEKSSRNRNLDRAAMEAARKWKFNPEMRNGVGVQSRVRVPVDFVPPT</sequence>
<evidence type="ECO:0000256" key="5">
    <source>
        <dbReference type="ARBA" id="ARBA00022519"/>
    </source>
</evidence>
<dbReference type="EMBL" id="JADLZT010000002">
    <property type="protein sequence ID" value="MBF6023262.1"/>
    <property type="molecule type" value="Genomic_DNA"/>
</dbReference>
<proteinExistence type="inferred from homology"/>
<dbReference type="Proteomes" id="UP001429984">
    <property type="component" value="Unassembled WGS sequence"/>
</dbReference>
<reference evidence="13 14" key="1">
    <citation type="submission" date="2020-11" db="EMBL/GenBank/DDBJ databases">
        <title>Draft Genome Sequence and Secondary Metabolite Biosynthetic Potential of the Lysobacter niastensis Type strain DSM 18481.</title>
        <authorList>
            <person name="Turrini P."/>
            <person name="Artuso I."/>
            <person name="Tescari M."/>
            <person name="Lugli G.A."/>
            <person name="Frangipani E."/>
            <person name="Ventura M."/>
            <person name="Visca P."/>
        </authorList>
    </citation>
    <scope>NUCLEOTIDE SEQUENCE [LARGE SCALE GENOMIC DNA]</scope>
    <source>
        <strain evidence="13 14">DSM 18481</strain>
    </source>
</reference>
<evidence type="ECO:0000256" key="10">
    <source>
        <dbReference type="SAM" id="MobiDB-lite"/>
    </source>
</evidence>
<evidence type="ECO:0000256" key="4">
    <source>
        <dbReference type="ARBA" id="ARBA00022475"/>
    </source>
</evidence>
<dbReference type="NCBIfam" id="TIGR01352">
    <property type="entry name" value="tonB_Cterm"/>
    <property type="match status" value="1"/>
</dbReference>
<evidence type="ECO:0000256" key="9">
    <source>
        <dbReference type="ARBA" id="ARBA00023136"/>
    </source>
</evidence>
<feature type="transmembrane region" description="Helical" evidence="11">
    <location>
        <begin position="20"/>
        <end position="41"/>
    </location>
</feature>
<evidence type="ECO:0000256" key="1">
    <source>
        <dbReference type="ARBA" id="ARBA00004383"/>
    </source>
</evidence>
<name>A0ABS0B6H7_9GAMM</name>
<dbReference type="Gene3D" id="3.30.1150.10">
    <property type="match status" value="1"/>
</dbReference>
<dbReference type="Pfam" id="PF03544">
    <property type="entry name" value="TonB_C"/>
    <property type="match status" value="1"/>
</dbReference>
<evidence type="ECO:0000256" key="8">
    <source>
        <dbReference type="ARBA" id="ARBA00022989"/>
    </source>
</evidence>
<keyword evidence="9 11" id="KW-0472">Membrane</keyword>
<keyword evidence="7" id="KW-0653">Protein transport</keyword>
<evidence type="ECO:0000256" key="2">
    <source>
        <dbReference type="ARBA" id="ARBA00006555"/>
    </source>
</evidence>
<feature type="region of interest" description="Disordered" evidence="10">
    <location>
        <begin position="61"/>
        <end position="128"/>
    </location>
</feature>
<evidence type="ECO:0000259" key="12">
    <source>
        <dbReference type="PROSITE" id="PS52015"/>
    </source>
</evidence>
<organism evidence="13 14">
    <name type="scientific">Lysobacter niastensis</name>
    <dbReference type="NCBI Taxonomy" id="380629"/>
    <lineage>
        <taxon>Bacteria</taxon>
        <taxon>Pseudomonadati</taxon>
        <taxon>Pseudomonadota</taxon>
        <taxon>Gammaproteobacteria</taxon>
        <taxon>Lysobacterales</taxon>
        <taxon>Lysobacteraceae</taxon>
        <taxon>Lysobacter</taxon>
    </lineage>
</organism>
<evidence type="ECO:0000256" key="3">
    <source>
        <dbReference type="ARBA" id="ARBA00022448"/>
    </source>
</evidence>
<dbReference type="InterPro" id="IPR051045">
    <property type="entry name" value="TonB-dependent_transducer"/>
</dbReference>
<keyword evidence="8 11" id="KW-1133">Transmembrane helix</keyword>
<feature type="compositionally biased region" description="Pro residues" evidence="10">
    <location>
        <begin position="90"/>
        <end position="99"/>
    </location>
</feature>
<comment type="similarity">
    <text evidence="2">Belongs to the TonB family.</text>
</comment>
<keyword evidence="5" id="KW-0997">Cell inner membrane</keyword>
<gene>
    <name evidence="13" type="ORF">IU514_04375</name>
</gene>
<evidence type="ECO:0000256" key="11">
    <source>
        <dbReference type="SAM" id="Phobius"/>
    </source>
</evidence>
<dbReference type="PANTHER" id="PTHR33446:SF2">
    <property type="entry name" value="PROTEIN TONB"/>
    <property type="match status" value="1"/>
</dbReference>
<dbReference type="SUPFAM" id="SSF74653">
    <property type="entry name" value="TolA/TonB C-terminal domain"/>
    <property type="match status" value="1"/>
</dbReference>
<evidence type="ECO:0000256" key="7">
    <source>
        <dbReference type="ARBA" id="ARBA00022927"/>
    </source>
</evidence>
<keyword evidence="14" id="KW-1185">Reference proteome</keyword>
<accession>A0ABS0B6H7</accession>
<comment type="caution">
    <text evidence="13">The sequence shown here is derived from an EMBL/GenBank/DDBJ whole genome shotgun (WGS) entry which is preliminary data.</text>
</comment>
<dbReference type="PROSITE" id="PS52015">
    <property type="entry name" value="TONB_CTD"/>
    <property type="match status" value="1"/>
</dbReference>
<dbReference type="InterPro" id="IPR006260">
    <property type="entry name" value="TonB/TolA_C"/>
</dbReference>